<keyword evidence="1" id="KW-0732">Signal</keyword>
<accession>A0A178MS35</accession>
<organism evidence="3 4">
    <name type="scientific">Paramagnetospirillum marisnigri</name>
    <dbReference type="NCBI Taxonomy" id="1285242"/>
    <lineage>
        <taxon>Bacteria</taxon>
        <taxon>Pseudomonadati</taxon>
        <taxon>Pseudomonadota</taxon>
        <taxon>Alphaproteobacteria</taxon>
        <taxon>Rhodospirillales</taxon>
        <taxon>Magnetospirillaceae</taxon>
        <taxon>Paramagnetospirillum</taxon>
    </lineage>
</organism>
<dbReference type="SUPFAM" id="SSF159594">
    <property type="entry name" value="XCC0632-like"/>
    <property type="match status" value="1"/>
</dbReference>
<feature type="chain" id="PRO_5008092183" evidence="1">
    <location>
        <begin position="19"/>
        <end position="202"/>
    </location>
</feature>
<keyword evidence="4" id="KW-1185">Reference proteome</keyword>
<sequence>MRKTICSLILLLALAACAGPAAPPDNFHRVEPADSGLRFARPALPGVLEIDRLATDGTLAERAVTFAARDGGPLSHYKYDYWSEAPALMLQDRLSVALTRAGAADRVVTPDLRVLSDWMLRGKLRRFEQLAASSRAAVDIQLAIVSSRDGSLVLLQDYSAEVATESERVESLPAAMDKALTDIFARFLADLGRARGNAPVAR</sequence>
<name>A0A178MS35_9PROT</name>
<dbReference type="PROSITE" id="PS51257">
    <property type="entry name" value="PROKAR_LIPOPROTEIN"/>
    <property type="match status" value="1"/>
</dbReference>
<dbReference type="Proteomes" id="UP000078428">
    <property type="component" value="Unassembled WGS sequence"/>
</dbReference>
<dbReference type="OrthoDB" id="8445211at2"/>
<feature type="domain" description="ABC-type transport auxiliary lipoprotein component" evidence="2">
    <location>
        <begin position="69"/>
        <end position="183"/>
    </location>
</feature>
<reference evidence="3 4" key="1">
    <citation type="submission" date="2016-04" db="EMBL/GenBank/DDBJ databases">
        <title>Draft genome sequence of freshwater magnetotactic bacteria Magnetospirillum marisnigri SP-1 and Magnetospirillum moscoviense BB-1.</title>
        <authorList>
            <person name="Koziaeva V."/>
            <person name="Dziuba M.V."/>
            <person name="Ivanov T.M."/>
            <person name="Kuznetsov B."/>
            <person name="Grouzdev D.S."/>
        </authorList>
    </citation>
    <scope>NUCLEOTIDE SEQUENCE [LARGE SCALE GENOMIC DNA]</scope>
    <source>
        <strain evidence="3 4">SP-1</strain>
    </source>
</reference>
<dbReference type="Pfam" id="PF03886">
    <property type="entry name" value="ABC_trans_aux"/>
    <property type="match status" value="1"/>
</dbReference>
<dbReference type="RefSeq" id="WP_068491224.1">
    <property type="nucleotide sequence ID" value="NZ_LWQT01000044.1"/>
</dbReference>
<comment type="caution">
    <text evidence="3">The sequence shown here is derived from an EMBL/GenBank/DDBJ whole genome shotgun (WGS) entry which is preliminary data.</text>
</comment>
<evidence type="ECO:0000259" key="2">
    <source>
        <dbReference type="Pfam" id="PF03886"/>
    </source>
</evidence>
<dbReference type="STRING" id="1285242.A6A04_01095"/>
<proteinExistence type="predicted"/>
<dbReference type="Gene3D" id="3.40.50.10610">
    <property type="entry name" value="ABC-type transport auxiliary lipoprotein component"/>
    <property type="match status" value="1"/>
</dbReference>
<feature type="signal peptide" evidence="1">
    <location>
        <begin position="1"/>
        <end position="18"/>
    </location>
</feature>
<gene>
    <name evidence="3" type="ORF">A6A04_01095</name>
</gene>
<dbReference type="EMBL" id="LWQT01000044">
    <property type="protein sequence ID" value="OAN52421.1"/>
    <property type="molecule type" value="Genomic_DNA"/>
</dbReference>
<evidence type="ECO:0000313" key="3">
    <source>
        <dbReference type="EMBL" id="OAN52421.1"/>
    </source>
</evidence>
<dbReference type="AlphaFoldDB" id="A0A178MS35"/>
<evidence type="ECO:0000313" key="4">
    <source>
        <dbReference type="Proteomes" id="UP000078428"/>
    </source>
</evidence>
<protein>
    <submittedName>
        <fullName evidence="3">ABC transporter</fullName>
    </submittedName>
</protein>
<dbReference type="InterPro" id="IPR005586">
    <property type="entry name" value="ABC_trans_aux"/>
</dbReference>
<evidence type="ECO:0000256" key="1">
    <source>
        <dbReference type="SAM" id="SignalP"/>
    </source>
</evidence>